<dbReference type="AlphaFoldDB" id="A0A178IFB9"/>
<feature type="domain" description="Phospholipid/glycerol acyltransferase" evidence="1">
    <location>
        <begin position="43"/>
        <end position="154"/>
    </location>
</feature>
<dbReference type="Gene3D" id="3.40.50.12780">
    <property type="entry name" value="N-terminal domain of ligase-like"/>
    <property type="match status" value="1"/>
</dbReference>
<evidence type="ECO:0000313" key="3">
    <source>
        <dbReference type="Proteomes" id="UP000078486"/>
    </source>
</evidence>
<name>A0A178IFB9_9BACT</name>
<proteinExistence type="predicted"/>
<evidence type="ECO:0000259" key="1">
    <source>
        <dbReference type="SMART" id="SM00563"/>
    </source>
</evidence>
<comment type="caution">
    <text evidence="2">The sequence shown here is derived from an EMBL/GenBank/DDBJ whole genome shotgun (WGS) entry which is preliminary data.</text>
</comment>
<dbReference type="CDD" id="cd07989">
    <property type="entry name" value="LPLAT_AGPAT-like"/>
    <property type="match status" value="1"/>
</dbReference>
<dbReference type="GO" id="GO:0016746">
    <property type="term" value="F:acyltransferase activity"/>
    <property type="evidence" value="ECO:0007669"/>
    <property type="project" value="InterPro"/>
</dbReference>
<dbReference type="OrthoDB" id="9757771at2"/>
<organism evidence="2 3">
    <name type="scientific">Termitidicoccus mucosus</name>
    <dbReference type="NCBI Taxonomy" id="1184151"/>
    <lineage>
        <taxon>Bacteria</taxon>
        <taxon>Pseudomonadati</taxon>
        <taxon>Verrucomicrobiota</taxon>
        <taxon>Opitutia</taxon>
        <taxon>Opitutales</taxon>
        <taxon>Opitutaceae</taxon>
        <taxon>Termitidicoccus</taxon>
    </lineage>
</organism>
<evidence type="ECO:0000313" key="2">
    <source>
        <dbReference type="EMBL" id="OAM88690.1"/>
    </source>
</evidence>
<dbReference type="SUPFAM" id="SSF69593">
    <property type="entry name" value="Glycerol-3-phosphate (1)-acyltransferase"/>
    <property type="match status" value="1"/>
</dbReference>
<dbReference type="InterPro" id="IPR042099">
    <property type="entry name" value="ANL_N_sf"/>
</dbReference>
<dbReference type="Proteomes" id="UP000078486">
    <property type="component" value="Unassembled WGS sequence"/>
</dbReference>
<accession>A0A178IFB9</accession>
<dbReference type="InterPro" id="IPR050237">
    <property type="entry name" value="ATP-dep_AMP-bd_enzyme"/>
</dbReference>
<reference evidence="2 3" key="1">
    <citation type="submission" date="2016-01" db="EMBL/GenBank/DDBJ databases">
        <title>High potential of lignocellulose degradation of a new Verrucomicrobia species.</title>
        <authorList>
            <person name="Wang Y."/>
            <person name="Shi Y."/>
            <person name="Qiu Z."/>
            <person name="Liu S."/>
            <person name="Yang H."/>
        </authorList>
    </citation>
    <scope>NUCLEOTIDE SEQUENCE [LARGE SCALE GENOMIC DNA]</scope>
    <source>
        <strain evidence="2 3">TSB47</strain>
    </source>
</reference>
<gene>
    <name evidence="2" type="ORF">AW736_15785</name>
</gene>
<dbReference type="SUPFAM" id="SSF56801">
    <property type="entry name" value="Acetyl-CoA synthetase-like"/>
    <property type="match status" value="1"/>
</dbReference>
<dbReference type="RefSeq" id="WP_068771267.1">
    <property type="nucleotide sequence ID" value="NZ_CP109796.1"/>
</dbReference>
<dbReference type="Gene3D" id="3.30.300.30">
    <property type="match status" value="1"/>
</dbReference>
<dbReference type="PANTHER" id="PTHR43767">
    <property type="entry name" value="LONG-CHAIN-FATTY-ACID--COA LIGASE"/>
    <property type="match status" value="1"/>
</dbReference>
<dbReference type="SMART" id="SM00563">
    <property type="entry name" value="PlsC"/>
    <property type="match status" value="1"/>
</dbReference>
<dbReference type="STRING" id="1184151.AW736_15785"/>
<dbReference type="InterPro" id="IPR002123">
    <property type="entry name" value="Plipid/glycerol_acylTrfase"/>
</dbReference>
<dbReference type="InterPro" id="IPR045851">
    <property type="entry name" value="AMP-bd_C_sf"/>
</dbReference>
<dbReference type="InterPro" id="IPR000873">
    <property type="entry name" value="AMP-dep_synth/lig_dom"/>
</dbReference>
<dbReference type="Pfam" id="PF01553">
    <property type="entry name" value="Acyltransferase"/>
    <property type="match status" value="1"/>
</dbReference>
<keyword evidence="3" id="KW-1185">Reference proteome</keyword>
<dbReference type="PANTHER" id="PTHR43767:SF10">
    <property type="entry name" value="SURFACTIN SYNTHASE SUBUNIT 1"/>
    <property type="match status" value="1"/>
</dbReference>
<dbReference type="EMBL" id="LRRQ01000125">
    <property type="protein sequence ID" value="OAM88690.1"/>
    <property type="molecule type" value="Genomic_DNA"/>
</dbReference>
<dbReference type="Pfam" id="PF00501">
    <property type="entry name" value="AMP-binding"/>
    <property type="match status" value="1"/>
</dbReference>
<sequence>MSSSSNRRTYLPWLLELFLLPSIRLFYRVRALHAGRIPARGGVLLVANHLSFMDIAVLQLACPRRIRFLGMAGLNQNWFFNWFYEVTGTIIVSPQNSIDSMRRITRALEAGEVVLLFPEGGVSRTGELMKLQRGFELVARRAGVPVQPVAHDGLWGSVFSFSDNRYLFKSPRLKRTPVCVCFGRPIPPGEADPARVRQDLLDLGEEAFRKRDVLNRHLGREVLRALAKRPRQIQFIDRTGDRAEVSSLKLIGVACALAGRIRKTIPEHRVGIVLPPGAGAAIANLAVLVSGKVPVNLNFTAGRASTEASMRIGEIQTVFSAAAMKERLPHFPWPASTIDLKEEIGAMSKLSILFWMIMAWILPNQLLPVLRGVPRHGGDEEAGLLFTSGTAGEPKGVVLTHRNILANCWQISSTSVLPPSAVVLACLPLFHGFGFTVTLWYMMLRGCRTVTVPSALDSRKIVDSIREEAATVLIGAPAFLRPLLKRAEPGELRTLELVVSGAEKMPMDMYNAFVDQFHIEVMQGYGLTETTPVTNVNQHHPPAITETAEFQVGKRLGSVGRLLPGLTARIVNPDTMEEIPVTQTGMLLFRGANVFGGYLKDPEKTRAAFHKGWFITGDLARFDEDGFLYIEGRLSRFSKIGGEMIPHGTIEQTIIDTFDCDENEDGATIAVVGVPDPGKGEALVLLTSRPGLTPEVLRARLTEAGLANLWIPRIVVQTDKVPMLGTGKLDLKNCRDLVLRELENRVQNGAGK</sequence>
<protein>
    <submittedName>
        <fullName evidence="2">AMP-dependent synthetase</fullName>
    </submittedName>
</protein>